<dbReference type="AlphaFoldDB" id="A0AAD7IYW7"/>
<evidence type="ECO:0000313" key="1">
    <source>
        <dbReference type="EMBL" id="KAJ7753378.1"/>
    </source>
</evidence>
<sequence>MDDTAHNHFPVLRVCALVCRDWLAASRSIMHGDIGLHGPTIATFLQLLDSPPLNTYFGTVRFISLTLDCSGPETQSFLDLLPKFVCLGSIHLENGDLDYRIPACPNISTVNLDEVEFPSFATFLDLMSRFPGLKNLTLGSLEFPKGSQRPEPHVKPSLLLEMLSVKVSRNDRLLRWLVSHAAAGVSTPRLTLIGFDDDAQASVRISGYLGHLNTSLKHLTLPPVLFETDFTANTALLSLSFTHTFYIHSDESVGIFPHIPAILQRFRLDNLEELILAVNFLPFPPGHQEISIRDLFAQLSTVLRTPQYMRVQSIRLKGSWNRAPDGFSRDSFIAALERELPHHASRFSVVD</sequence>
<keyword evidence="2" id="KW-1185">Reference proteome</keyword>
<accession>A0AAD7IYW7</accession>
<evidence type="ECO:0000313" key="2">
    <source>
        <dbReference type="Proteomes" id="UP001215280"/>
    </source>
</evidence>
<reference evidence="1" key="1">
    <citation type="submission" date="2023-03" db="EMBL/GenBank/DDBJ databases">
        <title>Massive genome expansion in bonnet fungi (Mycena s.s.) driven by repeated elements and novel gene families across ecological guilds.</title>
        <authorList>
            <consortium name="Lawrence Berkeley National Laboratory"/>
            <person name="Harder C.B."/>
            <person name="Miyauchi S."/>
            <person name="Viragh M."/>
            <person name="Kuo A."/>
            <person name="Thoen E."/>
            <person name="Andreopoulos B."/>
            <person name="Lu D."/>
            <person name="Skrede I."/>
            <person name="Drula E."/>
            <person name="Henrissat B."/>
            <person name="Morin E."/>
            <person name="Kohler A."/>
            <person name="Barry K."/>
            <person name="LaButti K."/>
            <person name="Morin E."/>
            <person name="Salamov A."/>
            <person name="Lipzen A."/>
            <person name="Mereny Z."/>
            <person name="Hegedus B."/>
            <person name="Baldrian P."/>
            <person name="Stursova M."/>
            <person name="Weitz H."/>
            <person name="Taylor A."/>
            <person name="Grigoriev I.V."/>
            <person name="Nagy L.G."/>
            <person name="Martin F."/>
            <person name="Kauserud H."/>
        </authorList>
    </citation>
    <scope>NUCLEOTIDE SEQUENCE</scope>
    <source>
        <strain evidence="1">CBHHK188m</strain>
    </source>
</reference>
<proteinExistence type="predicted"/>
<dbReference type="EMBL" id="JARJLG010000071">
    <property type="protein sequence ID" value="KAJ7753378.1"/>
    <property type="molecule type" value="Genomic_DNA"/>
</dbReference>
<organism evidence="1 2">
    <name type="scientific">Mycena maculata</name>
    <dbReference type="NCBI Taxonomy" id="230809"/>
    <lineage>
        <taxon>Eukaryota</taxon>
        <taxon>Fungi</taxon>
        <taxon>Dikarya</taxon>
        <taxon>Basidiomycota</taxon>
        <taxon>Agaricomycotina</taxon>
        <taxon>Agaricomycetes</taxon>
        <taxon>Agaricomycetidae</taxon>
        <taxon>Agaricales</taxon>
        <taxon>Marasmiineae</taxon>
        <taxon>Mycenaceae</taxon>
        <taxon>Mycena</taxon>
    </lineage>
</organism>
<protein>
    <submittedName>
        <fullName evidence="1">Uncharacterized protein</fullName>
    </submittedName>
</protein>
<name>A0AAD7IYW7_9AGAR</name>
<dbReference type="Proteomes" id="UP001215280">
    <property type="component" value="Unassembled WGS sequence"/>
</dbReference>
<gene>
    <name evidence="1" type="ORF">DFH07DRAFT_513273</name>
</gene>
<comment type="caution">
    <text evidence="1">The sequence shown here is derived from an EMBL/GenBank/DDBJ whole genome shotgun (WGS) entry which is preliminary data.</text>
</comment>